<keyword evidence="3" id="KW-1185">Reference proteome</keyword>
<name>A0A8J8ND76_HALGN</name>
<evidence type="ECO:0000256" key="1">
    <source>
        <dbReference type="SAM" id="MobiDB-lite"/>
    </source>
</evidence>
<protein>
    <submittedName>
        <fullName evidence="2">Uncharacterized protein</fullName>
    </submittedName>
</protein>
<evidence type="ECO:0000313" key="3">
    <source>
        <dbReference type="Proteomes" id="UP000785679"/>
    </source>
</evidence>
<comment type="caution">
    <text evidence="2">The sequence shown here is derived from an EMBL/GenBank/DDBJ whole genome shotgun (WGS) entry which is preliminary data.</text>
</comment>
<organism evidence="2 3">
    <name type="scientific">Halteria grandinella</name>
    <dbReference type="NCBI Taxonomy" id="5974"/>
    <lineage>
        <taxon>Eukaryota</taxon>
        <taxon>Sar</taxon>
        <taxon>Alveolata</taxon>
        <taxon>Ciliophora</taxon>
        <taxon>Intramacronucleata</taxon>
        <taxon>Spirotrichea</taxon>
        <taxon>Stichotrichia</taxon>
        <taxon>Sporadotrichida</taxon>
        <taxon>Halteriidae</taxon>
        <taxon>Halteria</taxon>
    </lineage>
</organism>
<dbReference type="EMBL" id="RRYP01021743">
    <property type="protein sequence ID" value="TNV72581.1"/>
    <property type="molecule type" value="Genomic_DNA"/>
</dbReference>
<feature type="region of interest" description="Disordered" evidence="1">
    <location>
        <begin position="19"/>
        <end position="45"/>
    </location>
</feature>
<sequence>MDFQKQPIPVEVRKPILASLTQKHSGPINPSASQSPSMQQSKMEDNSIVELLMALKSRQIMRVVPNPDSLQSFIPPSQSSNPI</sequence>
<dbReference type="AlphaFoldDB" id="A0A8J8ND76"/>
<feature type="compositionally biased region" description="Low complexity" evidence="1">
    <location>
        <begin position="30"/>
        <end position="41"/>
    </location>
</feature>
<gene>
    <name evidence="2" type="ORF">FGO68_gene4142</name>
</gene>
<evidence type="ECO:0000313" key="2">
    <source>
        <dbReference type="EMBL" id="TNV72581.1"/>
    </source>
</evidence>
<accession>A0A8J8ND76</accession>
<dbReference type="Proteomes" id="UP000785679">
    <property type="component" value="Unassembled WGS sequence"/>
</dbReference>
<proteinExistence type="predicted"/>
<reference evidence="2" key="1">
    <citation type="submission" date="2019-06" db="EMBL/GenBank/DDBJ databases">
        <authorList>
            <person name="Zheng W."/>
        </authorList>
    </citation>
    <scope>NUCLEOTIDE SEQUENCE</scope>
    <source>
        <strain evidence="2">QDHG01</strain>
    </source>
</reference>